<evidence type="ECO:0000313" key="3">
    <source>
        <dbReference type="Proteomes" id="UP000275846"/>
    </source>
</evidence>
<dbReference type="WBParaSite" id="SSLN_0000877201-mRNA-1">
    <property type="protein sequence ID" value="SSLN_0000877201-mRNA-1"/>
    <property type="gene ID" value="SSLN_0000877201"/>
</dbReference>
<accession>A0A183SW41</accession>
<dbReference type="Proteomes" id="UP000275846">
    <property type="component" value="Unassembled WGS sequence"/>
</dbReference>
<gene>
    <name evidence="2" type="ORF">SSLN_LOCUS8439</name>
</gene>
<dbReference type="STRING" id="70667.A0A183SW41"/>
<dbReference type="InterPro" id="IPR036397">
    <property type="entry name" value="RNaseH_sf"/>
</dbReference>
<feature type="domain" description="Integrase catalytic" evidence="1">
    <location>
        <begin position="207"/>
        <end position="285"/>
    </location>
</feature>
<evidence type="ECO:0000259" key="1">
    <source>
        <dbReference type="PROSITE" id="PS50994"/>
    </source>
</evidence>
<evidence type="ECO:0000313" key="4">
    <source>
        <dbReference type="WBParaSite" id="SSLN_0000877201-mRNA-1"/>
    </source>
</evidence>
<sequence length="285" mass="32227">MDFTLDGAINDQVKETPMFSPISGLMAEAFLQRFESLVFQHHRPKFWARYVNNTFIIIERDKVPTFKESLNKFFPEISYQHPKSSLVSCGRQYLSRSNPSIPYGKVEVCEKNVSGNEIQELPLTIGNDNIICDISMASHRPFVPPSLRRNRFSSLHNLSHPGNRATDKLFSDRFIWPGVHKYLKAWTRACLGPQRCMVQRHKAPVGTLTDPSSRLSHVHLAILDPLPLSNGCSHLPNCVDQFTRQPEAISLPDVEASVVVKAFFNRWVAILGAPSTIMTDHGAQF</sequence>
<dbReference type="InterPro" id="IPR050951">
    <property type="entry name" value="Retrovirus_Pol_polyprotein"/>
</dbReference>
<dbReference type="Gene3D" id="1.10.340.70">
    <property type="match status" value="1"/>
</dbReference>
<keyword evidence="3" id="KW-1185">Reference proteome</keyword>
<dbReference type="SUPFAM" id="SSF53098">
    <property type="entry name" value="Ribonuclease H-like"/>
    <property type="match status" value="1"/>
</dbReference>
<protein>
    <submittedName>
        <fullName evidence="4">Integrase catalytic domain-containing protein</fullName>
    </submittedName>
</protein>
<dbReference type="InterPro" id="IPR041588">
    <property type="entry name" value="Integrase_H2C2"/>
</dbReference>
<reference evidence="2 3" key="2">
    <citation type="submission" date="2018-11" db="EMBL/GenBank/DDBJ databases">
        <authorList>
            <consortium name="Pathogen Informatics"/>
        </authorList>
    </citation>
    <scope>NUCLEOTIDE SEQUENCE [LARGE SCALE GENOMIC DNA]</scope>
    <source>
        <strain evidence="2 3">NST_G2</strain>
    </source>
</reference>
<proteinExistence type="predicted"/>
<dbReference type="PANTHER" id="PTHR37984:SF15">
    <property type="entry name" value="INTEGRASE CATALYTIC DOMAIN-CONTAINING PROTEIN"/>
    <property type="match status" value="1"/>
</dbReference>
<dbReference type="AlphaFoldDB" id="A0A183SW41"/>
<dbReference type="PROSITE" id="PS50994">
    <property type="entry name" value="INTEGRASE"/>
    <property type="match status" value="1"/>
</dbReference>
<dbReference type="OrthoDB" id="10062030at2759"/>
<dbReference type="Gene3D" id="3.30.420.10">
    <property type="entry name" value="Ribonuclease H-like superfamily/Ribonuclease H"/>
    <property type="match status" value="1"/>
</dbReference>
<dbReference type="GO" id="GO:0003676">
    <property type="term" value="F:nucleic acid binding"/>
    <property type="evidence" value="ECO:0007669"/>
    <property type="project" value="InterPro"/>
</dbReference>
<dbReference type="GO" id="GO:0015074">
    <property type="term" value="P:DNA integration"/>
    <property type="evidence" value="ECO:0007669"/>
    <property type="project" value="InterPro"/>
</dbReference>
<dbReference type="InterPro" id="IPR012337">
    <property type="entry name" value="RNaseH-like_sf"/>
</dbReference>
<reference evidence="4" key="1">
    <citation type="submission" date="2016-06" db="UniProtKB">
        <authorList>
            <consortium name="WormBaseParasite"/>
        </authorList>
    </citation>
    <scope>IDENTIFICATION</scope>
</reference>
<dbReference type="PANTHER" id="PTHR37984">
    <property type="entry name" value="PROTEIN CBG26694"/>
    <property type="match status" value="1"/>
</dbReference>
<organism evidence="4">
    <name type="scientific">Schistocephalus solidus</name>
    <name type="common">Tapeworm</name>
    <dbReference type="NCBI Taxonomy" id="70667"/>
    <lineage>
        <taxon>Eukaryota</taxon>
        <taxon>Metazoa</taxon>
        <taxon>Spiralia</taxon>
        <taxon>Lophotrochozoa</taxon>
        <taxon>Platyhelminthes</taxon>
        <taxon>Cestoda</taxon>
        <taxon>Eucestoda</taxon>
        <taxon>Diphyllobothriidea</taxon>
        <taxon>Diphyllobothriidae</taxon>
        <taxon>Schistocephalus</taxon>
    </lineage>
</organism>
<evidence type="ECO:0000313" key="2">
    <source>
        <dbReference type="EMBL" id="VDL94824.1"/>
    </source>
</evidence>
<name>A0A183SW41_SCHSO</name>
<dbReference type="EMBL" id="UYSU01034650">
    <property type="protein sequence ID" value="VDL94824.1"/>
    <property type="molecule type" value="Genomic_DNA"/>
</dbReference>
<dbReference type="InterPro" id="IPR001584">
    <property type="entry name" value="Integrase_cat-core"/>
</dbReference>
<dbReference type="Pfam" id="PF17921">
    <property type="entry name" value="Integrase_H2C2"/>
    <property type="match status" value="1"/>
</dbReference>